<dbReference type="EMBL" id="JH725173">
    <property type="protein sequence ID" value="EJP63778.1"/>
    <property type="molecule type" value="Genomic_DNA"/>
</dbReference>
<evidence type="ECO:0008006" key="3">
    <source>
        <dbReference type="Google" id="ProtNLM"/>
    </source>
</evidence>
<name>J5JCR7_BEAB2</name>
<reference evidence="1 2" key="1">
    <citation type="journal article" date="2012" name="Sci. Rep.">
        <title>Genomic perspectives on the evolution of fungal entomopathogenicity in Beauveria bassiana.</title>
        <authorList>
            <person name="Xiao G."/>
            <person name="Ying S.H."/>
            <person name="Zheng P."/>
            <person name="Wang Z.L."/>
            <person name="Zhang S."/>
            <person name="Xie X.Q."/>
            <person name="Shang Y."/>
            <person name="St Leger R.J."/>
            <person name="Zhao G.P."/>
            <person name="Wang C."/>
            <person name="Feng M.G."/>
        </authorList>
    </citation>
    <scope>NUCLEOTIDE SEQUENCE [LARGE SCALE GENOMIC DNA]</scope>
    <source>
        <strain evidence="1 2">ARSEF 2860</strain>
    </source>
</reference>
<dbReference type="RefSeq" id="XP_008600741.1">
    <property type="nucleotide sequence ID" value="XM_008602519.1"/>
</dbReference>
<organism evidence="1 2">
    <name type="scientific">Beauveria bassiana (strain ARSEF 2860)</name>
    <name type="common">White muscardine disease fungus</name>
    <name type="synonym">Tritirachium shiotae</name>
    <dbReference type="NCBI Taxonomy" id="655819"/>
    <lineage>
        <taxon>Eukaryota</taxon>
        <taxon>Fungi</taxon>
        <taxon>Dikarya</taxon>
        <taxon>Ascomycota</taxon>
        <taxon>Pezizomycotina</taxon>
        <taxon>Sordariomycetes</taxon>
        <taxon>Hypocreomycetidae</taxon>
        <taxon>Hypocreales</taxon>
        <taxon>Cordycipitaceae</taxon>
        <taxon>Beauveria</taxon>
    </lineage>
</organism>
<evidence type="ECO:0000313" key="2">
    <source>
        <dbReference type="Proteomes" id="UP000002762"/>
    </source>
</evidence>
<dbReference type="STRING" id="655819.J5JCR7"/>
<dbReference type="InParanoid" id="J5JCR7"/>
<keyword evidence="2" id="KW-1185">Reference proteome</keyword>
<gene>
    <name evidence="1" type="ORF">BBA_07422</name>
</gene>
<dbReference type="AlphaFoldDB" id="J5JCR7"/>
<sequence>MFINAPIYETRPARTACFFPSLFSSYVQRNTFHFDAIVAASTIRSTVSVLTVTDSLANATSRQPWQLMLNPHIGTLLAAVAGHAKSNVTVADHIVSLVVTVALLGNASIQQQQEAVVRSASQVSITDLAYRQHLLTGREGSTSDSTTSNESEANTLDVTLLAVDTTVTAPDETLTCCDLDVGEPDIAFDSYVLDDHSTFTHSSAFYSDGFNNLDGLDTDGHTLPPSQACGQALDDELMPEILANPPPSSNSSATTEELNSLEEVPPHLATLLLETFFTMCRSTFRLFESSQEILHLSSSSLSHEEAALRYAILAHAAPTCTKFLAWAAATDATAAAQNCARYFYSLACEERSKCNIDPKVCFVSSLRALQATVLIGLYELQQAQFGCAWITTSKADWLTHAMQLRTRDFGQKFNLTGPEMLHQARRAQWASSSLACMLMKGGRMCDSVDETTAWLPEVTESSTVPEAGICIEDVFQNAAPRPLTVEQALLSVHLLTWHIVKHFKNTNTTSPGPNKVPYNFWLNHHRLEQTLLYIRNFLKKDSKPEPSAEFMLDTYVKAWSIALQEAVLRKRATSPSTHDGAGQDQTIEATLLRQTLRLAQTLQSCVLPSDAASLVNISWIIHTVLQSLHRRKRLRSSLAAFDILPDWNSYLYSDQQYELLLSPDRPGSASDMTNILLMDASDALQFLLASMANELPIAKFFLKNHERERNSSEGDLGRVLISRQKL</sequence>
<accession>J5JCR7</accession>
<dbReference type="CDD" id="cd12148">
    <property type="entry name" value="fungal_TF_MHR"/>
    <property type="match status" value="1"/>
</dbReference>
<dbReference type="Proteomes" id="UP000002762">
    <property type="component" value="Unassembled WGS sequence"/>
</dbReference>
<protein>
    <recommendedName>
        <fullName evidence="3">Transcription factor domain-containing protein</fullName>
    </recommendedName>
</protein>
<dbReference type="HOGENOM" id="CLU_381285_0_0_1"/>
<proteinExistence type="predicted"/>
<evidence type="ECO:0000313" key="1">
    <source>
        <dbReference type="EMBL" id="EJP63778.1"/>
    </source>
</evidence>
<dbReference type="GeneID" id="19890434"/>